<dbReference type="EMBL" id="JAOWRF010000276">
    <property type="protein sequence ID" value="MCV3215594.1"/>
    <property type="molecule type" value="Genomic_DNA"/>
</dbReference>
<evidence type="ECO:0000313" key="2">
    <source>
        <dbReference type="Proteomes" id="UP001526143"/>
    </source>
</evidence>
<accession>A0ABT3B2J9</accession>
<keyword evidence="2" id="KW-1185">Reference proteome</keyword>
<evidence type="ECO:0008006" key="3">
    <source>
        <dbReference type="Google" id="ProtNLM"/>
    </source>
</evidence>
<dbReference type="RefSeq" id="WP_263747238.1">
    <property type="nucleotide sequence ID" value="NZ_JAOWRF010000276.1"/>
</dbReference>
<reference evidence="1 2" key="1">
    <citation type="submission" date="2022-10" db="EMBL/GenBank/DDBJ databases">
        <title>Identification of biosynthetic pathway for the production of the potent trypsin inhibitor radiosumin.</title>
        <authorList>
            <person name="Fewer D.P."/>
            <person name="Delbaje E."/>
            <person name="Ouyang X."/>
            <person name="Agostino P.D."/>
            <person name="Wahlsten M."/>
            <person name="Jokela J."/>
            <person name="Permi P."/>
            <person name="Haapaniemi E."/>
            <person name="Koistinen H."/>
        </authorList>
    </citation>
    <scope>NUCLEOTIDE SEQUENCE [LARGE SCALE GENOMIC DNA]</scope>
    <source>
        <strain evidence="1 2">NIES-515</strain>
    </source>
</reference>
<comment type="caution">
    <text evidence="1">The sequence shown here is derived from an EMBL/GenBank/DDBJ whole genome shotgun (WGS) entry which is preliminary data.</text>
</comment>
<name>A0ABT3B2J9_9CYAN</name>
<organism evidence="1 2">
    <name type="scientific">Plectonema radiosum NIES-515</name>
    <dbReference type="NCBI Taxonomy" id="2986073"/>
    <lineage>
        <taxon>Bacteria</taxon>
        <taxon>Bacillati</taxon>
        <taxon>Cyanobacteriota</taxon>
        <taxon>Cyanophyceae</taxon>
        <taxon>Oscillatoriophycideae</taxon>
        <taxon>Oscillatoriales</taxon>
        <taxon>Microcoleaceae</taxon>
        <taxon>Plectonema</taxon>
    </lineage>
</organism>
<proteinExistence type="predicted"/>
<sequence>MDTQNFLTLLFDAIAMTVHRHRYIRLHHVHIHFDTAPETDSGQPRKR</sequence>
<gene>
    <name evidence="1" type="ORF">OGM63_19105</name>
</gene>
<protein>
    <recommendedName>
        <fullName evidence="3">Transposase</fullName>
    </recommendedName>
</protein>
<evidence type="ECO:0000313" key="1">
    <source>
        <dbReference type="EMBL" id="MCV3215594.1"/>
    </source>
</evidence>
<dbReference type="Proteomes" id="UP001526143">
    <property type="component" value="Unassembled WGS sequence"/>
</dbReference>